<keyword evidence="1" id="KW-1133">Transmembrane helix</keyword>
<dbReference type="EMBL" id="UINC01041916">
    <property type="protein sequence ID" value="SVB43833.1"/>
    <property type="molecule type" value="Genomic_DNA"/>
</dbReference>
<dbReference type="SUPFAM" id="SSF48695">
    <property type="entry name" value="Multiheme cytochromes"/>
    <property type="match status" value="1"/>
</dbReference>
<protein>
    <recommendedName>
        <fullName evidence="3">Cytochrome c-552/4 domain-containing protein</fullName>
    </recommendedName>
</protein>
<dbReference type="Gene3D" id="1.10.1130.10">
    <property type="entry name" value="Flavocytochrome C3, Chain A"/>
    <property type="match status" value="1"/>
</dbReference>
<keyword evidence="1" id="KW-0812">Transmembrane</keyword>
<accession>A0A382E1L9</accession>
<evidence type="ECO:0000256" key="1">
    <source>
        <dbReference type="SAM" id="Phobius"/>
    </source>
</evidence>
<organism evidence="2">
    <name type="scientific">marine metagenome</name>
    <dbReference type="NCBI Taxonomy" id="408172"/>
    <lineage>
        <taxon>unclassified sequences</taxon>
        <taxon>metagenomes</taxon>
        <taxon>ecological metagenomes</taxon>
    </lineage>
</organism>
<dbReference type="InterPro" id="IPR036280">
    <property type="entry name" value="Multihaem_cyt_sf"/>
</dbReference>
<keyword evidence="1" id="KW-0472">Membrane</keyword>
<sequence>VKATPEQVETDQPSSSLKLLGWLALTLAIVAAILFGLAYDDIRLAKHAERQALLALTPKQDKTKGYTSSASCRACHPSQYESWHKSFHRTMTQLAGPHSVMGQFDGTEVQSGGLLYRVYQTNDQYWAE</sequence>
<dbReference type="AlphaFoldDB" id="A0A382E1L9"/>
<feature type="transmembrane region" description="Helical" evidence="1">
    <location>
        <begin position="20"/>
        <end position="39"/>
    </location>
</feature>
<reference evidence="2" key="1">
    <citation type="submission" date="2018-05" db="EMBL/GenBank/DDBJ databases">
        <authorList>
            <person name="Lanie J.A."/>
            <person name="Ng W.-L."/>
            <person name="Kazmierczak K.M."/>
            <person name="Andrzejewski T.M."/>
            <person name="Davidsen T.M."/>
            <person name="Wayne K.J."/>
            <person name="Tettelin H."/>
            <person name="Glass J.I."/>
            <person name="Rusch D."/>
            <person name="Podicherti R."/>
            <person name="Tsui H.-C.T."/>
            <person name="Winkler M.E."/>
        </authorList>
    </citation>
    <scope>NUCLEOTIDE SEQUENCE</scope>
</reference>
<proteinExistence type="predicted"/>
<evidence type="ECO:0008006" key="3">
    <source>
        <dbReference type="Google" id="ProtNLM"/>
    </source>
</evidence>
<name>A0A382E1L9_9ZZZZ</name>
<feature type="non-terminal residue" evidence="2">
    <location>
        <position position="1"/>
    </location>
</feature>
<evidence type="ECO:0000313" key="2">
    <source>
        <dbReference type="EMBL" id="SVB43833.1"/>
    </source>
</evidence>
<feature type="non-terminal residue" evidence="2">
    <location>
        <position position="128"/>
    </location>
</feature>
<gene>
    <name evidence="2" type="ORF">METZ01_LOCUS196687</name>
</gene>